<keyword evidence="1" id="KW-1133">Transmembrane helix</keyword>
<evidence type="ECO:0000313" key="4">
    <source>
        <dbReference type="Proteomes" id="UP000542776"/>
    </source>
</evidence>
<gene>
    <name evidence="3" type="ORF">GGR04_001109</name>
</gene>
<keyword evidence="4" id="KW-1185">Reference proteome</keyword>
<dbReference type="Pfam" id="PF09990">
    <property type="entry name" value="DUF2231"/>
    <property type="match status" value="1"/>
</dbReference>
<evidence type="ECO:0000256" key="1">
    <source>
        <dbReference type="SAM" id="Phobius"/>
    </source>
</evidence>
<proteinExistence type="predicted"/>
<dbReference type="AlphaFoldDB" id="A0A7W6EFJ1"/>
<evidence type="ECO:0000259" key="2">
    <source>
        <dbReference type="Pfam" id="PF09990"/>
    </source>
</evidence>
<comment type="caution">
    <text evidence="3">The sequence shown here is derived from an EMBL/GenBank/DDBJ whole genome shotgun (WGS) entry which is preliminary data.</text>
</comment>
<dbReference type="RefSeq" id="WP_183198640.1">
    <property type="nucleotide sequence ID" value="NZ_JACIEK010000001.1"/>
</dbReference>
<keyword evidence="1" id="KW-0812">Transmembrane</keyword>
<keyword evidence="1" id="KW-0472">Membrane</keyword>
<sequence>MSHTAYHHRSPMDAVHGILLSFPVALFSTALASDVAYLNTSEIQWTNFASWAIAGALVFGGLVAAWALIDWLLKLRRPGSRGRLAYFATLAVMWVLGLVNAFHHARDAWSSVGTAGAGLSVATTLLALAAGWMFFSRSLRWDAVR</sequence>
<feature type="transmembrane region" description="Helical" evidence="1">
    <location>
        <begin position="84"/>
        <end position="103"/>
    </location>
</feature>
<dbReference type="InterPro" id="IPR019251">
    <property type="entry name" value="DUF2231_TM"/>
</dbReference>
<evidence type="ECO:0000313" key="3">
    <source>
        <dbReference type="EMBL" id="MBB3997288.1"/>
    </source>
</evidence>
<name>A0A7W6EFJ1_9HYPH</name>
<dbReference type="EMBL" id="JACIEK010000001">
    <property type="protein sequence ID" value="MBB3997288.1"/>
    <property type="molecule type" value="Genomic_DNA"/>
</dbReference>
<dbReference type="Proteomes" id="UP000542776">
    <property type="component" value="Unassembled WGS sequence"/>
</dbReference>
<feature type="domain" description="DUF2231" evidence="2">
    <location>
        <begin position="14"/>
        <end position="133"/>
    </location>
</feature>
<accession>A0A7W6EFJ1</accession>
<reference evidence="3 4" key="1">
    <citation type="submission" date="2020-08" db="EMBL/GenBank/DDBJ databases">
        <title>Genomic Encyclopedia of Type Strains, Phase IV (KMG-IV): sequencing the most valuable type-strain genomes for metagenomic binning, comparative biology and taxonomic classification.</title>
        <authorList>
            <person name="Goeker M."/>
        </authorList>
    </citation>
    <scope>NUCLEOTIDE SEQUENCE [LARGE SCALE GENOMIC DNA]</scope>
    <source>
        <strain evidence="3 4">DSM 102238</strain>
    </source>
</reference>
<feature type="transmembrane region" description="Helical" evidence="1">
    <location>
        <begin position="48"/>
        <end position="72"/>
    </location>
</feature>
<protein>
    <submittedName>
        <fullName evidence="3">Putative membrane protein</fullName>
    </submittedName>
</protein>
<organism evidence="3 4">
    <name type="scientific">Aureimonas pseudogalii</name>
    <dbReference type="NCBI Taxonomy" id="1744844"/>
    <lineage>
        <taxon>Bacteria</taxon>
        <taxon>Pseudomonadati</taxon>
        <taxon>Pseudomonadota</taxon>
        <taxon>Alphaproteobacteria</taxon>
        <taxon>Hyphomicrobiales</taxon>
        <taxon>Aurantimonadaceae</taxon>
        <taxon>Aureimonas</taxon>
    </lineage>
</organism>
<feature type="transmembrane region" description="Helical" evidence="1">
    <location>
        <begin position="115"/>
        <end position="135"/>
    </location>
</feature>